<keyword evidence="1" id="KW-0808">Transferase</keyword>
<dbReference type="AlphaFoldDB" id="A0A644YNX9"/>
<gene>
    <name evidence="1" type="primary">adk_21</name>
    <name evidence="1" type="ORF">SDC9_76853</name>
</gene>
<dbReference type="EC" id="2.7.4.3" evidence="1"/>
<sequence>MIVQRMQHRAMTEDRKDDNDIAVIQQRIKTYHAQTEPLKEYYIKQGKYYKVNGASTIENNFSDICRLIDKLNNE</sequence>
<name>A0A644YNX9_9ZZZZ</name>
<protein>
    <submittedName>
        <fullName evidence="1">Adenylate kinase</fullName>
        <ecNumber evidence="1">2.7.4.3</ecNumber>
    </submittedName>
</protein>
<keyword evidence="1" id="KW-0418">Kinase</keyword>
<comment type="caution">
    <text evidence="1">The sequence shown here is derived from an EMBL/GenBank/DDBJ whole genome shotgun (WGS) entry which is preliminary data.</text>
</comment>
<dbReference type="Gene3D" id="3.40.50.300">
    <property type="entry name" value="P-loop containing nucleotide triphosphate hydrolases"/>
    <property type="match status" value="1"/>
</dbReference>
<organism evidence="1">
    <name type="scientific">bioreactor metagenome</name>
    <dbReference type="NCBI Taxonomy" id="1076179"/>
    <lineage>
        <taxon>unclassified sequences</taxon>
        <taxon>metagenomes</taxon>
        <taxon>ecological metagenomes</taxon>
    </lineage>
</organism>
<dbReference type="SUPFAM" id="SSF52540">
    <property type="entry name" value="P-loop containing nucleoside triphosphate hydrolases"/>
    <property type="match status" value="1"/>
</dbReference>
<proteinExistence type="predicted"/>
<reference evidence="1" key="1">
    <citation type="submission" date="2019-08" db="EMBL/GenBank/DDBJ databases">
        <authorList>
            <person name="Kucharzyk K."/>
            <person name="Murdoch R.W."/>
            <person name="Higgins S."/>
            <person name="Loffler F."/>
        </authorList>
    </citation>
    <scope>NUCLEOTIDE SEQUENCE</scope>
</reference>
<dbReference type="InterPro" id="IPR027417">
    <property type="entry name" value="P-loop_NTPase"/>
</dbReference>
<dbReference type="GO" id="GO:0004017">
    <property type="term" value="F:AMP kinase activity"/>
    <property type="evidence" value="ECO:0007669"/>
    <property type="project" value="UniProtKB-EC"/>
</dbReference>
<accession>A0A644YNX9</accession>
<dbReference type="EMBL" id="VSSQ01005752">
    <property type="protein sequence ID" value="MPM30305.1"/>
    <property type="molecule type" value="Genomic_DNA"/>
</dbReference>
<evidence type="ECO:0000313" key="1">
    <source>
        <dbReference type="EMBL" id="MPM30305.1"/>
    </source>
</evidence>